<dbReference type="Proteomes" id="UP000305948">
    <property type="component" value="Unassembled WGS sequence"/>
</dbReference>
<dbReference type="PANTHER" id="PTHR23501:SF43">
    <property type="entry name" value="MULTIDRUG TRANSPORTER, PUTATIVE (AFU_ORTHOLOGUE AFUA_6G03040)-RELATED"/>
    <property type="match status" value="1"/>
</dbReference>
<feature type="transmembrane region" description="Helical" evidence="5">
    <location>
        <begin position="320"/>
        <end position="337"/>
    </location>
</feature>
<dbReference type="Gene3D" id="1.20.1250.20">
    <property type="entry name" value="MFS general substrate transporter like domains"/>
    <property type="match status" value="2"/>
</dbReference>
<feature type="transmembrane region" description="Helical" evidence="5">
    <location>
        <begin position="68"/>
        <end position="86"/>
    </location>
</feature>
<evidence type="ECO:0000313" key="7">
    <source>
        <dbReference type="EMBL" id="TFK49964.1"/>
    </source>
</evidence>
<evidence type="ECO:0000259" key="6">
    <source>
        <dbReference type="PROSITE" id="PS50850"/>
    </source>
</evidence>
<keyword evidence="3 5" id="KW-1133">Transmembrane helix</keyword>
<keyword evidence="2 5" id="KW-0812">Transmembrane</keyword>
<feature type="domain" description="Major facilitator superfamily (MFS) profile" evidence="6">
    <location>
        <begin position="33"/>
        <end position="553"/>
    </location>
</feature>
<dbReference type="Pfam" id="PF07690">
    <property type="entry name" value="MFS_1"/>
    <property type="match status" value="1"/>
</dbReference>
<feature type="transmembrane region" description="Helical" evidence="5">
    <location>
        <begin position="527"/>
        <end position="548"/>
    </location>
</feature>
<feature type="transmembrane region" description="Helical" evidence="5">
    <location>
        <begin position="386"/>
        <end position="403"/>
    </location>
</feature>
<reference evidence="7 8" key="1">
    <citation type="journal article" date="2019" name="Nat. Ecol. Evol.">
        <title>Megaphylogeny resolves global patterns of mushroom evolution.</title>
        <authorList>
            <person name="Varga T."/>
            <person name="Krizsan K."/>
            <person name="Foldi C."/>
            <person name="Dima B."/>
            <person name="Sanchez-Garcia M."/>
            <person name="Sanchez-Ramirez S."/>
            <person name="Szollosi G.J."/>
            <person name="Szarkandi J.G."/>
            <person name="Papp V."/>
            <person name="Albert L."/>
            <person name="Andreopoulos W."/>
            <person name="Angelini C."/>
            <person name="Antonin V."/>
            <person name="Barry K.W."/>
            <person name="Bougher N.L."/>
            <person name="Buchanan P."/>
            <person name="Buyck B."/>
            <person name="Bense V."/>
            <person name="Catcheside P."/>
            <person name="Chovatia M."/>
            <person name="Cooper J."/>
            <person name="Damon W."/>
            <person name="Desjardin D."/>
            <person name="Finy P."/>
            <person name="Geml J."/>
            <person name="Haridas S."/>
            <person name="Hughes K."/>
            <person name="Justo A."/>
            <person name="Karasinski D."/>
            <person name="Kautmanova I."/>
            <person name="Kiss B."/>
            <person name="Kocsube S."/>
            <person name="Kotiranta H."/>
            <person name="LaButti K.M."/>
            <person name="Lechner B.E."/>
            <person name="Liimatainen K."/>
            <person name="Lipzen A."/>
            <person name="Lukacs Z."/>
            <person name="Mihaltcheva S."/>
            <person name="Morgado L.N."/>
            <person name="Niskanen T."/>
            <person name="Noordeloos M.E."/>
            <person name="Ohm R.A."/>
            <person name="Ortiz-Santana B."/>
            <person name="Ovrebo C."/>
            <person name="Racz N."/>
            <person name="Riley R."/>
            <person name="Savchenko A."/>
            <person name="Shiryaev A."/>
            <person name="Soop K."/>
            <person name="Spirin V."/>
            <person name="Szebenyi C."/>
            <person name="Tomsovsky M."/>
            <person name="Tulloss R.E."/>
            <person name="Uehling J."/>
            <person name="Grigoriev I.V."/>
            <person name="Vagvolgyi C."/>
            <person name="Papp T."/>
            <person name="Martin F.M."/>
            <person name="Miettinen O."/>
            <person name="Hibbett D.S."/>
            <person name="Nagy L.G."/>
        </authorList>
    </citation>
    <scope>NUCLEOTIDE SEQUENCE [LARGE SCALE GENOMIC DNA]</scope>
    <source>
        <strain evidence="7 8">OMC1185</strain>
    </source>
</reference>
<name>A0A5C3MXE1_9AGAM</name>
<dbReference type="GO" id="GO:0005886">
    <property type="term" value="C:plasma membrane"/>
    <property type="evidence" value="ECO:0007669"/>
    <property type="project" value="TreeGrafter"/>
</dbReference>
<feature type="transmembrane region" description="Helical" evidence="5">
    <location>
        <begin position="31"/>
        <end position="56"/>
    </location>
</feature>
<sequence length="584" mass="62487">MARTSDDQSMTSPVKEEHNDADYYVPVNRRLVVAFALALSMFLSALDSTIVAVALPKIGSDFNNFEETSWVVTAYILTYTAFLPVVSKLTDIIGRKVILISSILWFMAFSGACGGAKSMIELIVFRALQGIGGAAIYSGVLTTISTMVPREDVAKYTSMLGASYALSSVAGPLIGGAIVSHIHWGWIFYINLPTGLIAAVMIQLFLTYPKQTKINFTEVRNRVDWIGAFLLLAASLLLCLSLQIGGTPGYPWVSATVLAPICVSAVLIPIFLWVETKVKEPVLPLSLFQFRFKPEAASTHVLKLDSDAAKNYVPPQNPNFSVMIAYTLGLGAAFFSINVDLPQRLQVVDSRSPIRAGISMLPILVPVGVISPLAAILIVKTRSYRLLLWVSGALAPIGAGLISTLNGGADVIGGARTSYPHLYGYEIILGLSLGMTITISTIIIQMSVKPQSVGIATGFQAFARTLGGLIGLAVSTAVLNARVDSKLQSAFPDSHTRELIVEGPTAVIPSLSPQLQAEVRQAYNSGYSLVFIIIAVWFSAGILATVGMKHVMPPPAAKDAPANEKPIALQDVEARDHASIHATD</sequence>
<evidence type="ECO:0000256" key="5">
    <source>
        <dbReference type="SAM" id="Phobius"/>
    </source>
</evidence>
<evidence type="ECO:0000256" key="1">
    <source>
        <dbReference type="ARBA" id="ARBA00004141"/>
    </source>
</evidence>
<protein>
    <submittedName>
        <fullName evidence="7">MFS general substrate transporter</fullName>
    </submittedName>
</protein>
<accession>A0A5C3MXE1</accession>
<organism evidence="7 8">
    <name type="scientific">Heliocybe sulcata</name>
    <dbReference type="NCBI Taxonomy" id="5364"/>
    <lineage>
        <taxon>Eukaryota</taxon>
        <taxon>Fungi</taxon>
        <taxon>Dikarya</taxon>
        <taxon>Basidiomycota</taxon>
        <taxon>Agaricomycotina</taxon>
        <taxon>Agaricomycetes</taxon>
        <taxon>Gloeophyllales</taxon>
        <taxon>Gloeophyllaceae</taxon>
        <taxon>Heliocybe</taxon>
    </lineage>
</organism>
<feature type="transmembrane region" description="Helical" evidence="5">
    <location>
        <begin position="156"/>
        <end position="180"/>
    </location>
</feature>
<dbReference type="OrthoDB" id="10021397at2759"/>
<dbReference type="SUPFAM" id="SSF103473">
    <property type="entry name" value="MFS general substrate transporter"/>
    <property type="match status" value="1"/>
</dbReference>
<dbReference type="InterPro" id="IPR036259">
    <property type="entry name" value="MFS_trans_sf"/>
</dbReference>
<dbReference type="PROSITE" id="PS50850">
    <property type="entry name" value="MFS"/>
    <property type="match status" value="1"/>
</dbReference>
<evidence type="ECO:0000256" key="4">
    <source>
        <dbReference type="ARBA" id="ARBA00023136"/>
    </source>
</evidence>
<feature type="transmembrane region" description="Helical" evidence="5">
    <location>
        <begin position="226"/>
        <end position="246"/>
    </location>
</feature>
<proteinExistence type="predicted"/>
<evidence type="ECO:0000313" key="8">
    <source>
        <dbReference type="Proteomes" id="UP000305948"/>
    </source>
</evidence>
<feature type="transmembrane region" description="Helical" evidence="5">
    <location>
        <begin position="423"/>
        <end position="444"/>
    </location>
</feature>
<dbReference type="EMBL" id="ML213514">
    <property type="protein sequence ID" value="TFK49964.1"/>
    <property type="molecule type" value="Genomic_DNA"/>
</dbReference>
<gene>
    <name evidence="7" type="ORF">OE88DRAFT_1661421</name>
</gene>
<feature type="transmembrane region" description="Helical" evidence="5">
    <location>
        <begin position="252"/>
        <end position="274"/>
    </location>
</feature>
<keyword evidence="4 5" id="KW-0472">Membrane</keyword>
<feature type="transmembrane region" description="Helical" evidence="5">
    <location>
        <begin position="357"/>
        <end position="379"/>
    </location>
</feature>
<dbReference type="CDD" id="cd17502">
    <property type="entry name" value="MFS_Azr1_MDR_like"/>
    <property type="match status" value="1"/>
</dbReference>
<comment type="subcellular location">
    <subcellularLocation>
        <location evidence="1">Membrane</location>
        <topology evidence="1">Multi-pass membrane protein</topology>
    </subcellularLocation>
</comment>
<dbReference type="InterPro" id="IPR020846">
    <property type="entry name" value="MFS_dom"/>
</dbReference>
<dbReference type="GO" id="GO:0022857">
    <property type="term" value="F:transmembrane transporter activity"/>
    <property type="evidence" value="ECO:0007669"/>
    <property type="project" value="InterPro"/>
</dbReference>
<feature type="transmembrane region" description="Helical" evidence="5">
    <location>
        <begin position="186"/>
        <end position="206"/>
    </location>
</feature>
<feature type="transmembrane region" description="Helical" evidence="5">
    <location>
        <begin position="98"/>
        <end position="117"/>
    </location>
</feature>
<dbReference type="InterPro" id="IPR011701">
    <property type="entry name" value="MFS"/>
</dbReference>
<keyword evidence="8" id="KW-1185">Reference proteome</keyword>
<dbReference type="PRINTS" id="PR01036">
    <property type="entry name" value="TCRTETB"/>
</dbReference>
<evidence type="ECO:0000256" key="2">
    <source>
        <dbReference type="ARBA" id="ARBA00022692"/>
    </source>
</evidence>
<dbReference type="PANTHER" id="PTHR23501">
    <property type="entry name" value="MAJOR FACILITATOR SUPERFAMILY"/>
    <property type="match status" value="1"/>
</dbReference>
<feature type="transmembrane region" description="Helical" evidence="5">
    <location>
        <begin position="123"/>
        <end position="144"/>
    </location>
</feature>
<dbReference type="AlphaFoldDB" id="A0A5C3MXE1"/>
<evidence type="ECO:0000256" key="3">
    <source>
        <dbReference type="ARBA" id="ARBA00022989"/>
    </source>
</evidence>